<organism evidence="3 4">
    <name type="scientific">Allomyces macrogynus (strain ATCC 38327)</name>
    <name type="common">Allomyces javanicus var. macrogynus</name>
    <dbReference type="NCBI Taxonomy" id="578462"/>
    <lineage>
        <taxon>Eukaryota</taxon>
        <taxon>Fungi</taxon>
        <taxon>Fungi incertae sedis</taxon>
        <taxon>Blastocladiomycota</taxon>
        <taxon>Blastocladiomycetes</taxon>
        <taxon>Blastocladiales</taxon>
        <taxon>Blastocladiaceae</taxon>
        <taxon>Allomyces</taxon>
    </lineage>
</organism>
<dbReference type="OrthoDB" id="843225at2759"/>
<evidence type="ECO:0000256" key="1">
    <source>
        <dbReference type="SAM" id="MobiDB-lite"/>
    </source>
</evidence>
<evidence type="ECO:0000259" key="2">
    <source>
        <dbReference type="Pfam" id="PF00582"/>
    </source>
</evidence>
<evidence type="ECO:0000313" key="3">
    <source>
        <dbReference type="EMBL" id="KNE63021.1"/>
    </source>
</evidence>
<dbReference type="SUPFAM" id="SSF52402">
    <property type="entry name" value="Adenine nucleotide alpha hydrolases-like"/>
    <property type="match status" value="1"/>
</dbReference>
<keyword evidence="4" id="KW-1185">Reference proteome</keyword>
<dbReference type="InterPro" id="IPR014729">
    <property type="entry name" value="Rossmann-like_a/b/a_fold"/>
</dbReference>
<reference evidence="4" key="2">
    <citation type="submission" date="2009-11" db="EMBL/GenBank/DDBJ databases">
        <title>The Genome Sequence of Allomyces macrogynus strain ATCC 38327.</title>
        <authorList>
            <consortium name="The Broad Institute Genome Sequencing Platform"/>
            <person name="Russ C."/>
            <person name="Cuomo C."/>
            <person name="Shea T."/>
            <person name="Young S.K."/>
            <person name="Zeng Q."/>
            <person name="Koehrsen M."/>
            <person name="Haas B."/>
            <person name="Borodovsky M."/>
            <person name="Guigo R."/>
            <person name="Alvarado L."/>
            <person name="Berlin A."/>
            <person name="Borenstein D."/>
            <person name="Chen Z."/>
            <person name="Engels R."/>
            <person name="Freedman E."/>
            <person name="Gellesch M."/>
            <person name="Goldberg J."/>
            <person name="Griggs A."/>
            <person name="Gujja S."/>
            <person name="Heiman D."/>
            <person name="Hepburn T."/>
            <person name="Howarth C."/>
            <person name="Jen D."/>
            <person name="Larson L."/>
            <person name="Lewis B."/>
            <person name="Mehta T."/>
            <person name="Park D."/>
            <person name="Pearson M."/>
            <person name="Roberts A."/>
            <person name="Saif S."/>
            <person name="Shenoy N."/>
            <person name="Sisk P."/>
            <person name="Stolte C."/>
            <person name="Sykes S."/>
            <person name="Walk T."/>
            <person name="White J."/>
            <person name="Yandava C."/>
            <person name="Burger G."/>
            <person name="Gray M.W."/>
            <person name="Holland P.W.H."/>
            <person name="King N."/>
            <person name="Lang F.B.F."/>
            <person name="Roger A.J."/>
            <person name="Ruiz-Trillo I."/>
            <person name="Lander E."/>
            <person name="Nusbaum C."/>
        </authorList>
    </citation>
    <scope>NUCLEOTIDE SEQUENCE [LARGE SCALE GENOMIC DNA]</scope>
    <source>
        <strain evidence="4">ATCC 38327</strain>
    </source>
</reference>
<dbReference type="VEuPathDB" id="FungiDB:AMAG_08188"/>
<feature type="domain" description="UspA" evidence="2">
    <location>
        <begin position="28"/>
        <end position="172"/>
    </location>
</feature>
<protein>
    <recommendedName>
        <fullName evidence="2">UspA domain-containing protein</fullName>
    </recommendedName>
</protein>
<gene>
    <name evidence="3" type="ORF">AMAG_08188</name>
</gene>
<dbReference type="InterPro" id="IPR006016">
    <property type="entry name" value="UspA"/>
</dbReference>
<dbReference type="InterPro" id="IPR006015">
    <property type="entry name" value="Universal_stress_UspA"/>
</dbReference>
<accession>A0A0L0SKG8</accession>
<feature type="region of interest" description="Disordered" evidence="1">
    <location>
        <begin position="179"/>
        <end position="201"/>
    </location>
</feature>
<dbReference type="Proteomes" id="UP000054350">
    <property type="component" value="Unassembled WGS sequence"/>
</dbReference>
<proteinExistence type="predicted"/>
<dbReference type="PANTHER" id="PTHR31964">
    <property type="entry name" value="ADENINE NUCLEOTIDE ALPHA HYDROLASES-LIKE SUPERFAMILY PROTEIN"/>
    <property type="match status" value="1"/>
</dbReference>
<dbReference type="PRINTS" id="PR01438">
    <property type="entry name" value="UNVRSLSTRESS"/>
</dbReference>
<dbReference type="EMBL" id="GG745341">
    <property type="protein sequence ID" value="KNE63021.1"/>
    <property type="molecule type" value="Genomic_DNA"/>
</dbReference>
<dbReference type="eggNOG" id="ENOG502S85V">
    <property type="taxonomic scope" value="Eukaryota"/>
</dbReference>
<dbReference type="AlphaFoldDB" id="A0A0L0SKG8"/>
<evidence type="ECO:0000313" key="4">
    <source>
        <dbReference type="Proteomes" id="UP000054350"/>
    </source>
</evidence>
<dbReference type="Pfam" id="PF00582">
    <property type="entry name" value="Usp"/>
    <property type="match status" value="1"/>
</dbReference>
<reference evidence="3 4" key="1">
    <citation type="submission" date="2009-11" db="EMBL/GenBank/DDBJ databases">
        <title>Annotation of Allomyces macrogynus ATCC 38327.</title>
        <authorList>
            <consortium name="The Broad Institute Genome Sequencing Platform"/>
            <person name="Russ C."/>
            <person name="Cuomo C."/>
            <person name="Burger G."/>
            <person name="Gray M.W."/>
            <person name="Holland P.W.H."/>
            <person name="King N."/>
            <person name="Lang F.B.F."/>
            <person name="Roger A.J."/>
            <person name="Ruiz-Trillo I."/>
            <person name="Young S.K."/>
            <person name="Zeng Q."/>
            <person name="Gargeya S."/>
            <person name="Fitzgerald M."/>
            <person name="Haas B."/>
            <person name="Abouelleil A."/>
            <person name="Alvarado L."/>
            <person name="Arachchi H.M."/>
            <person name="Berlin A."/>
            <person name="Chapman S.B."/>
            <person name="Gearin G."/>
            <person name="Goldberg J."/>
            <person name="Griggs A."/>
            <person name="Gujja S."/>
            <person name="Hansen M."/>
            <person name="Heiman D."/>
            <person name="Howarth C."/>
            <person name="Larimer J."/>
            <person name="Lui A."/>
            <person name="MacDonald P.J.P."/>
            <person name="McCowen C."/>
            <person name="Montmayeur A."/>
            <person name="Murphy C."/>
            <person name="Neiman D."/>
            <person name="Pearson M."/>
            <person name="Priest M."/>
            <person name="Roberts A."/>
            <person name="Saif S."/>
            <person name="Shea T."/>
            <person name="Sisk P."/>
            <person name="Stolte C."/>
            <person name="Sykes S."/>
            <person name="Wortman J."/>
            <person name="Nusbaum C."/>
            <person name="Birren B."/>
        </authorList>
    </citation>
    <scope>NUCLEOTIDE SEQUENCE [LARGE SCALE GENOMIC DNA]</scope>
    <source>
        <strain evidence="3 4">ATCC 38327</strain>
    </source>
</reference>
<dbReference type="Gene3D" id="3.40.50.620">
    <property type="entry name" value="HUPs"/>
    <property type="match status" value="1"/>
</dbReference>
<sequence>MMDDSALAAAAAGAAAPRVFDPLAPYVVLTAVDASAPSWHAVDFAANLVAHLSNYRLLVVYVTALNRTSRFPYLDHLDKAYNLEIQHEAKSAIQECQAYLHRFDDNVSYELIEIEGEGEVGPLLEKYIDEHVPDCNLVVLGTHGHQGLKKMLYGSVSEYCITHLRVPVTVVKAPAGATTAGSTRRSSLSASSAPILTDRPS</sequence>
<dbReference type="CDD" id="cd23659">
    <property type="entry name" value="USP_At3g01520-like"/>
    <property type="match status" value="1"/>
</dbReference>
<dbReference type="PANTHER" id="PTHR31964:SF113">
    <property type="entry name" value="USPA DOMAIN-CONTAINING PROTEIN"/>
    <property type="match status" value="1"/>
</dbReference>
<name>A0A0L0SKG8_ALLM3</name>